<gene>
    <name evidence="2" type="ORF">LSINAPIS_LOCUS11872</name>
</gene>
<proteinExistence type="predicted"/>
<keyword evidence="3" id="KW-1185">Reference proteome</keyword>
<evidence type="ECO:0000256" key="1">
    <source>
        <dbReference type="SAM" id="MobiDB-lite"/>
    </source>
</evidence>
<dbReference type="Proteomes" id="UP000324832">
    <property type="component" value="Unassembled WGS sequence"/>
</dbReference>
<name>A0A5E4QUS7_9NEOP</name>
<feature type="compositionally biased region" description="Basic residues" evidence="1">
    <location>
        <begin position="96"/>
        <end position="111"/>
    </location>
</feature>
<evidence type="ECO:0000313" key="3">
    <source>
        <dbReference type="Proteomes" id="UP000324832"/>
    </source>
</evidence>
<feature type="region of interest" description="Disordered" evidence="1">
    <location>
        <begin position="96"/>
        <end position="115"/>
    </location>
</feature>
<feature type="compositionally biased region" description="Basic and acidic residues" evidence="1">
    <location>
        <begin position="21"/>
        <end position="43"/>
    </location>
</feature>
<accession>A0A5E4QUS7</accession>
<feature type="compositionally biased region" description="Basic residues" evidence="1">
    <location>
        <begin position="44"/>
        <end position="53"/>
    </location>
</feature>
<feature type="region of interest" description="Disordered" evidence="1">
    <location>
        <begin position="21"/>
        <end position="69"/>
    </location>
</feature>
<dbReference type="AlphaFoldDB" id="A0A5E4QUS7"/>
<dbReference type="EMBL" id="FZQP02005366">
    <property type="protein sequence ID" value="VVD01453.1"/>
    <property type="molecule type" value="Genomic_DNA"/>
</dbReference>
<reference evidence="2 3" key="1">
    <citation type="submission" date="2017-07" db="EMBL/GenBank/DDBJ databases">
        <authorList>
            <person name="Talla V."/>
            <person name="Backstrom N."/>
        </authorList>
    </citation>
    <scope>NUCLEOTIDE SEQUENCE [LARGE SCALE GENOMIC DNA]</scope>
</reference>
<evidence type="ECO:0000313" key="2">
    <source>
        <dbReference type="EMBL" id="VVD01453.1"/>
    </source>
</evidence>
<organism evidence="2 3">
    <name type="scientific">Leptidea sinapis</name>
    <dbReference type="NCBI Taxonomy" id="189913"/>
    <lineage>
        <taxon>Eukaryota</taxon>
        <taxon>Metazoa</taxon>
        <taxon>Ecdysozoa</taxon>
        <taxon>Arthropoda</taxon>
        <taxon>Hexapoda</taxon>
        <taxon>Insecta</taxon>
        <taxon>Pterygota</taxon>
        <taxon>Neoptera</taxon>
        <taxon>Endopterygota</taxon>
        <taxon>Lepidoptera</taxon>
        <taxon>Glossata</taxon>
        <taxon>Ditrysia</taxon>
        <taxon>Papilionoidea</taxon>
        <taxon>Pieridae</taxon>
        <taxon>Dismorphiinae</taxon>
        <taxon>Leptidea</taxon>
    </lineage>
</organism>
<sequence>MMKQMDMKYVRLQKKYSPLTERDLRQRAEDGGGVLRGEREVGGRQRRGRRQRGQRQPQHAVLHEQRERGAHLRHGAVGVARLAQRRLHVLQRVRRERRGRRRARRRQRQLQRQRAQPAAFYSDLGALKNLLLYCSQVQELLILINKAQCGTEPGNALQTGPVLGRAEL</sequence>
<protein>
    <submittedName>
        <fullName evidence="2">Uncharacterized protein</fullName>
    </submittedName>
</protein>